<dbReference type="AlphaFoldDB" id="A0A645I2R6"/>
<dbReference type="Gene3D" id="3.90.79.10">
    <property type="entry name" value="Nucleoside Triphosphate Pyrophosphohydrolase"/>
    <property type="match status" value="1"/>
</dbReference>
<comment type="caution">
    <text evidence="2">The sequence shown here is derived from an EMBL/GenBank/DDBJ whole genome shotgun (WGS) entry which is preliminary data.</text>
</comment>
<sequence>MEETGIKIKNISLITITNDIYKKENKHYLTIFMSADYKSGEVTLTEPDVFEKWQWFEWDKLPKPLMAPILELIKQGFNPLK</sequence>
<accession>A0A645I2R6</accession>
<dbReference type="CDD" id="cd04678">
    <property type="entry name" value="NUDIX_MTH2_Nudt15"/>
    <property type="match status" value="1"/>
</dbReference>
<dbReference type="EMBL" id="VSSQ01105380">
    <property type="protein sequence ID" value="MPN45450.1"/>
    <property type="molecule type" value="Genomic_DNA"/>
</dbReference>
<dbReference type="GO" id="GO:0006203">
    <property type="term" value="P:dGTP catabolic process"/>
    <property type="evidence" value="ECO:0007669"/>
    <property type="project" value="TreeGrafter"/>
</dbReference>
<evidence type="ECO:0000259" key="1">
    <source>
        <dbReference type="Pfam" id="PF00293"/>
    </source>
</evidence>
<dbReference type="Pfam" id="PF00293">
    <property type="entry name" value="NUDIX"/>
    <property type="match status" value="1"/>
</dbReference>
<dbReference type="GO" id="GO:0005829">
    <property type="term" value="C:cytosol"/>
    <property type="evidence" value="ECO:0007669"/>
    <property type="project" value="TreeGrafter"/>
</dbReference>
<feature type="domain" description="Nudix hydrolase" evidence="1">
    <location>
        <begin position="2"/>
        <end position="67"/>
    </location>
</feature>
<dbReference type="InterPro" id="IPR000086">
    <property type="entry name" value="NUDIX_hydrolase_dom"/>
</dbReference>
<dbReference type="InterPro" id="IPR015797">
    <property type="entry name" value="NUDIX_hydrolase-like_dom_sf"/>
</dbReference>
<gene>
    <name evidence="2" type="ORF">SDC9_193017</name>
</gene>
<name>A0A645I2R6_9ZZZZ</name>
<evidence type="ECO:0000313" key="2">
    <source>
        <dbReference type="EMBL" id="MPN45450.1"/>
    </source>
</evidence>
<dbReference type="SUPFAM" id="SSF55811">
    <property type="entry name" value="Nudix"/>
    <property type="match status" value="1"/>
</dbReference>
<dbReference type="PANTHER" id="PTHR16099">
    <property type="entry name" value="8-OXO-DGTP DIPHOSPHATES NUDT15"/>
    <property type="match status" value="1"/>
</dbReference>
<protein>
    <recommendedName>
        <fullName evidence="1">Nudix hydrolase domain-containing protein</fullName>
    </recommendedName>
</protein>
<reference evidence="2" key="1">
    <citation type="submission" date="2019-08" db="EMBL/GenBank/DDBJ databases">
        <authorList>
            <person name="Kucharzyk K."/>
            <person name="Murdoch R.W."/>
            <person name="Higgins S."/>
            <person name="Loffler F."/>
        </authorList>
    </citation>
    <scope>NUCLEOTIDE SEQUENCE</scope>
</reference>
<dbReference type="GO" id="GO:0035539">
    <property type="term" value="F:8-oxo-7,8-dihydrodeoxyguanosine triphosphate pyrophosphatase activity"/>
    <property type="evidence" value="ECO:0007669"/>
    <property type="project" value="TreeGrafter"/>
</dbReference>
<proteinExistence type="predicted"/>
<dbReference type="PANTHER" id="PTHR16099:SF5">
    <property type="entry name" value="NUCLEOTIDE TRIPHOSPHATE DIPHOSPHATASE NUDT15"/>
    <property type="match status" value="1"/>
</dbReference>
<organism evidence="2">
    <name type="scientific">bioreactor metagenome</name>
    <dbReference type="NCBI Taxonomy" id="1076179"/>
    <lineage>
        <taxon>unclassified sequences</taxon>
        <taxon>metagenomes</taxon>
        <taxon>ecological metagenomes</taxon>
    </lineage>
</organism>